<organism evidence="1 2">
    <name type="scientific">Brenthis ino</name>
    <name type="common">lesser marbled fritillary</name>
    <dbReference type="NCBI Taxonomy" id="405034"/>
    <lineage>
        <taxon>Eukaryota</taxon>
        <taxon>Metazoa</taxon>
        <taxon>Ecdysozoa</taxon>
        <taxon>Arthropoda</taxon>
        <taxon>Hexapoda</taxon>
        <taxon>Insecta</taxon>
        <taxon>Pterygota</taxon>
        <taxon>Neoptera</taxon>
        <taxon>Endopterygota</taxon>
        <taxon>Lepidoptera</taxon>
        <taxon>Glossata</taxon>
        <taxon>Ditrysia</taxon>
        <taxon>Papilionoidea</taxon>
        <taxon>Nymphalidae</taxon>
        <taxon>Heliconiinae</taxon>
        <taxon>Argynnini</taxon>
        <taxon>Brenthis</taxon>
    </lineage>
</organism>
<keyword evidence="2" id="KW-1185">Reference proteome</keyword>
<evidence type="ECO:0000313" key="2">
    <source>
        <dbReference type="Proteomes" id="UP000838878"/>
    </source>
</evidence>
<feature type="non-terminal residue" evidence="1">
    <location>
        <position position="66"/>
    </location>
</feature>
<dbReference type="AlphaFoldDB" id="A0A8J9VEC0"/>
<name>A0A8J9VEC0_9NEOP</name>
<proteinExistence type="predicted"/>
<dbReference type="Proteomes" id="UP000838878">
    <property type="component" value="Chromosome 2"/>
</dbReference>
<sequence length="66" mass="7454">MQGRIPISWRLVGVAHLWLKLRPNLPLRSHLGPCTPLALENWVKQHAAEYRTGRGDFGVRGTALLQ</sequence>
<protein>
    <submittedName>
        <fullName evidence="1">Uncharacterized protein</fullName>
    </submittedName>
</protein>
<gene>
    <name evidence="1" type="ORF">BINO364_LOCUS7100</name>
</gene>
<dbReference type="OrthoDB" id="346907at2759"/>
<reference evidence="1" key="1">
    <citation type="submission" date="2021-12" db="EMBL/GenBank/DDBJ databases">
        <authorList>
            <person name="Martin H S."/>
        </authorList>
    </citation>
    <scope>NUCLEOTIDE SEQUENCE</scope>
</reference>
<accession>A0A8J9VEC0</accession>
<evidence type="ECO:0000313" key="1">
    <source>
        <dbReference type="EMBL" id="CAH0720943.1"/>
    </source>
</evidence>
<dbReference type="EMBL" id="OV170222">
    <property type="protein sequence ID" value="CAH0720943.1"/>
    <property type="molecule type" value="Genomic_DNA"/>
</dbReference>